<reference evidence="1 2" key="1">
    <citation type="submission" date="2019-03" db="EMBL/GenBank/DDBJ databases">
        <title>Arthrobacter sp. nov., an bacterium isolated from biocrust in Mu Us Desert.</title>
        <authorList>
            <person name="Lixiong L."/>
        </authorList>
    </citation>
    <scope>NUCLEOTIDE SEQUENCE [LARGE SCALE GENOMIC DNA]</scope>
    <source>
        <strain evidence="1 2">SLN-3</strain>
    </source>
</reference>
<dbReference type="Proteomes" id="UP000295411">
    <property type="component" value="Unassembled WGS sequence"/>
</dbReference>
<dbReference type="RefSeq" id="WP_133402158.1">
    <property type="nucleotide sequence ID" value="NZ_SMTK01000001.1"/>
</dbReference>
<organism evidence="1 2">
    <name type="scientific">Arthrobacter crusticola</name>
    <dbReference type="NCBI Taxonomy" id="2547960"/>
    <lineage>
        <taxon>Bacteria</taxon>
        <taxon>Bacillati</taxon>
        <taxon>Actinomycetota</taxon>
        <taxon>Actinomycetes</taxon>
        <taxon>Micrococcales</taxon>
        <taxon>Micrococcaceae</taxon>
        <taxon>Arthrobacter</taxon>
    </lineage>
</organism>
<dbReference type="AlphaFoldDB" id="A0A4R5U261"/>
<accession>A0A4R5U261</accession>
<proteinExistence type="predicted"/>
<gene>
    <name evidence="1" type="ORF">E2F48_00930</name>
</gene>
<dbReference type="OrthoDB" id="4955369at2"/>
<evidence type="ECO:0000313" key="1">
    <source>
        <dbReference type="EMBL" id="TDK27730.1"/>
    </source>
</evidence>
<keyword evidence="2" id="KW-1185">Reference proteome</keyword>
<protein>
    <submittedName>
        <fullName evidence="1">Uncharacterized protein</fullName>
    </submittedName>
</protein>
<dbReference type="EMBL" id="SMTK01000001">
    <property type="protein sequence ID" value="TDK27730.1"/>
    <property type="molecule type" value="Genomic_DNA"/>
</dbReference>
<evidence type="ECO:0000313" key="2">
    <source>
        <dbReference type="Proteomes" id="UP000295411"/>
    </source>
</evidence>
<comment type="caution">
    <text evidence="1">The sequence shown here is derived from an EMBL/GenBank/DDBJ whole genome shotgun (WGS) entry which is preliminary data.</text>
</comment>
<name>A0A4R5U261_9MICC</name>
<sequence length="333" mass="36837">MSIDENLYLRKDLEPQSFQGLLAEPKWSGTYSLPPGPFDVSIYLEARQRAYGAKSAIMLVEFISPDGESIPGPRPLYRGKLGDFVYLDVDKSGQYSFALEAPPRCVGIRFGFAAWKSLPKDILVRNEIQLRRTSLADPKKISSDPSGAQPFDPAVITGRAAAQVDSVDVSGALLEAIYGAHGFEGDGRSRMHTRVAGVLSDPLRSQLADSFTVDPLMPSTLRAWITARKPDVVIIDQAALRSGPWAGAESTQGAALYRDILWLLKWADRSQTLIYFLQTHRSPDVRTREIEKLVSWTFPSEVFDAGEADLEGTELTRKLQKYAAAARTMEEIN</sequence>